<comment type="caution">
    <text evidence="2">The sequence shown here is derived from an EMBL/GenBank/DDBJ whole genome shotgun (WGS) entry which is preliminary data.</text>
</comment>
<feature type="compositionally biased region" description="Low complexity" evidence="1">
    <location>
        <begin position="45"/>
        <end position="61"/>
    </location>
</feature>
<name>A0A4Z2HUX5_9TELE</name>
<sequence>MMPSGSDVASRAISFLTVTPGLPPLCCRRTGVSLRTSLGHSGAPSGVSGSCCGFSSPARST</sequence>
<proteinExistence type="predicted"/>
<protein>
    <submittedName>
        <fullName evidence="2">Uncharacterized protein</fullName>
    </submittedName>
</protein>
<accession>A0A4Z2HUX5</accession>
<dbReference type="AlphaFoldDB" id="A0A4Z2HUX5"/>
<evidence type="ECO:0000313" key="3">
    <source>
        <dbReference type="Proteomes" id="UP000314294"/>
    </source>
</evidence>
<feature type="region of interest" description="Disordered" evidence="1">
    <location>
        <begin position="38"/>
        <end position="61"/>
    </location>
</feature>
<dbReference type="Proteomes" id="UP000314294">
    <property type="component" value="Unassembled WGS sequence"/>
</dbReference>
<gene>
    <name evidence="2" type="ORF">EYF80_020331</name>
</gene>
<evidence type="ECO:0000256" key="1">
    <source>
        <dbReference type="SAM" id="MobiDB-lite"/>
    </source>
</evidence>
<organism evidence="2 3">
    <name type="scientific">Liparis tanakae</name>
    <name type="common">Tanaka's snailfish</name>
    <dbReference type="NCBI Taxonomy" id="230148"/>
    <lineage>
        <taxon>Eukaryota</taxon>
        <taxon>Metazoa</taxon>
        <taxon>Chordata</taxon>
        <taxon>Craniata</taxon>
        <taxon>Vertebrata</taxon>
        <taxon>Euteleostomi</taxon>
        <taxon>Actinopterygii</taxon>
        <taxon>Neopterygii</taxon>
        <taxon>Teleostei</taxon>
        <taxon>Neoteleostei</taxon>
        <taxon>Acanthomorphata</taxon>
        <taxon>Eupercaria</taxon>
        <taxon>Perciformes</taxon>
        <taxon>Cottioidei</taxon>
        <taxon>Cottales</taxon>
        <taxon>Liparidae</taxon>
        <taxon>Liparis</taxon>
    </lineage>
</organism>
<reference evidence="2 3" key="1">
    <citation type="submission" date="2019-03" db="EMBL/GenBank/DDBJ databases">
        <title>First draft genome of Liparis tanakae, snailfish: a comprehensive survey of snailfish specific genes.</title>
        <authorList>
            <person name="Kim W."/>
            <person name="Song I."/>
            <person name="Jeong J.-H."/>
            <person name="Kim D."/>
            <person name="Kim S."/>
            <person name="Ryu S."/>
            <person name="Song J.Y."/>
            <person name="Lee S.K."/>
        </authorList>
    </citation>
    <scope>NUCLEOTIDE SEQUENCE [LARGE SCALE GENOMIC DNA]</scope>
    <source>
        <tissue evidence="2">Muscle</tissue>
    </source>
</reference>
<evidence type="ECO:0000313" key="2">
    <source>
        <dbReference type="EMBL" id="TNN69497.1"/>
    </source>
</evidence>
<keyword evidence="3" id="KW-1185">Reference proteome</keyword>
<dbReference type="EMBL" id="SRLO01000175">
    <property type="protein sequence ID" value="TNN69497.1"/>
    <property type="molecule type" value="Genomic_DNA"/>
</dbReference>